<proteinExistence type="predicted"/>
<evidence type="ECO:0000313" key="2">
    <source>
        <dbReference type="Proteomes" id="UP001459277"/>
    </source>
</evidence>
<dbReference type="AlphaFoldDB" id="A0AAW2CX98"/>
<keyword evidence="2" id="KW-1185">Reference proteome</keyword>
<organism evidence="1 2">
    <name type="scientific">Lithocarpus litseifolius</name>
    <dbReference type="NCBI Taxonomy" id="425828"/>
    <lineage>
        <taxon>Eukaryota</taxon>
        <taxon>Viridiplantae</taxon>
        <taxon>Streptophyta</taxon>
        <taxon>Embryophyta</taxon>
        <taxon>Tracheophyta</taxon>
        <taxon>Spermatophyta</taxon>
        <taxon>Magnoliopsida</taxon>
        <taxon>eudicotyledons</taxon>
        <taxon>Gunneridae</taxon>
        <taxon>Pentapetalae</taxon>
        <taxon>rosids</taxon>
        <taxon>fabids</taxon>
        <taxon>Fagales</taxon>
        <taxon>Fagaceae</taxon>
        <taxon>Lithocarpus</taxon>
    </lineage>
</organism>
<comment type="caution">
    <text evidence="1">The sequence shown here is derived from an EMBL/GenBank/DDBJ whole genome shotgun (WGS) entry which is preliminary data.</text>
</comment>
<gene>
    <name evidence="1" type="ORF">SO802_015913</name>
</gene>
<accession>A0AAW2CX98</accession>
<dbReference type="EMBL" id="JAZDWU010000005">
    <property type="protein sequence ID" value="KAL0002132.1"/>
    <property type="molecule type" value="Genomic_DNA"/>
</dbReference>
<sequence>MTSSAEKKNKGKAPEQDYPQEKRLLEQSFVMHEVLFKELQFNDGAYTDLPYSIKTILDNLHSAYTIKHHGLFQRTLKTLEIYLVNLETRNEAITSLLSGKEEIRSKDKTVIMGTDYARLSLKTQASLRSAVANLPTEIQVSFLGSKAMFESIDQWFEHFKVLVTTPYLDLENSDDTEDIFAQVTWEEHFGCSLRVYEK</sequence>
<name>A0AAW2CX98_9ROSI</name>
<protein>
    <submittedName>
        <fullName evidence="1">Uncharacterized protein</fullName>
    </submittedName>
</protein>
<reference evidence="1 2" key="1">
    <citation type="submission" date="2024-01" db="EMBL/GenBank/DDBJ databases">
        <title>A telomere-to-telomere, gap-free genome of sweet tea (Lithocarpus litseifolius).</title>
        <authorList>
            <person name="Zhou J."/>
        </authorList>
    </citation>
    <scope>NUCLEOTIDE SEQUENCE [LARGE SCALE GENOMIC DNA]</scope>
    <source>
        <strain evidence="1">Zhou-2022a</strain>
        <tissue evidence="1">Leaf</tissue>
    </source>
</reference>
<dbReference type="Proteomes" id="UP001459277">
    <property type="component" value="Unassembled WGS sequence"/>
</dbReference>
<evidence type="ECO:0000313" key="1">
    <source>
        <dbReference type="EMBL" id="KAL0002132.1"/>
    </source>
</evidence>